<dbReference type="PANTHER" id="PTHR42718">
    <property type="entry name" value="MAJOR FACILITATOR SUPERFAMILY MULTIDRUG TRANSPORTER MFSC"/>
    <property type="match status" value="1"/>
</dbReference>
<feature type="transmembrane region" description="Helical" evidence="5">
    <location>
        <begin position="340"/>
        <end position="358"/>
    </location>
</feature>
<dbReference type="Pfam" id="PF07690">
    <property type="entry name" value="MFS_1"/>
    <property type="match status" value="1"/>
</dbReference>
<dbReference type="InterPro" id="IPR036259">
    <property type="entry name" value="MFS_trans_sf"/>
</dbReference>
<feature type="transmembrane region" description="Helical" evidence="5">
    <location>
        <begin position="12"/>
        <end position="37"/>
    </location>
</feature>
<evidence type="ECO:0000256" key="3">
    <source>
        <dbReference type="ARBA" id="ARBA00022989"/>
    </source>
</evidence>
<keyword evidence="2 5" id="KW-0812">Transmembrane</keyword>
<protein>
    <submittedName>
        <fullName evidence="7">Major Facilitator Superfamily protein</fullName>
    </submittedName>
</protein>
<evidence type="ECO:0000313" key="7">
    <source>
        <dbReference type="EMBL" id="SEG99954.1"/>
    </source>
</evidence>
<evidence type="ECO:0000256" key="1">
    <source>
        <dbReference type="ARBA" id="ARBA00004651"/>
    </source>
</evidence>
<dbReference type="SUPFAM" id="SSF103473">
    <property type="entry name" value="MFS general substrate transporter"/>
    <property type="match status" value="1"/>
</dbReference>
<feature type="transmembrane region" description="Helical" evidence="5">
    <location>
        <begin position="201"/>
        <end position="219"/>
    </location>
</feature>
<dbReference type="GO" id="GO:0005886">
    <property type="term" value="C:plasma membrane"/>
    <property type="evidence" value="ECO:0007669"/>
    <property type="project" value="UniProtKB-SubCell"/>
</dbReference>
<dbReference type="AlphaFoldDB" id="A0A1H6ETD9"/>
<dbReference type="InterPro" id="IPR020846">
    <property type="entry name" value="MFS_dom"/>
</dbReference>
<feature type="transmembrane region" description="Helical" evidence="5">
    <location>
        <begin position="138"/>
        <end position="163"/>
    </location>
</feature>
<feature type="transmembrane region" description="Helical" evidence="5">
    <location>
        <begin position="225"/>
        <end position="248"/>
    </location>
</feature>
<dbReference type="CDD" id="cd17504">
    <property type="entry name" value="MFS_MMR_MDR_like"/>
    <property type="match status" value="1"/>
</dbReference>
<name>A0A1H6ETD9_9ACTN</name>
<feature type="transmembrane region" description="Helical" evidence="5">
    <location>
        <begin position="268"/>
        <end position="289"/>
    </location>
</feature>
<comment type="subcellular location">
    <subcellularLocation>
        <location evidence="1">Cell membrane</location>
        <topology evidence="1">Multi-pass membrane protein</topology>
    </subcellularLocation>
</comment>
<feature type="transmembrane region" description="Helical" evidence="5">
    <location>
        <begin position="106"/>
        <end position="126"/>
    </location>
</feature>
<evidence type="ECO:0000256" key="5">
    <source>
        <dbReference type="SAM" id="Phobius"/>
    </source>
</evidence>
<feature type="transmembrane region" description="Helical" evidence="5">
    <location>
        <begin position="364"/>
        <end position="392"/>
    </location>
</feature>
<dbReference type="Gene3D" id="1.20.1250.20">
    <property type="entry name" value="MFS general substrate transporter like domains"/>
    <property type="match status" value="1"/>
</dbReference>
<dbReference type="PANTHER" id="PTHR42718:SF35">
    <property type="entry name" value="BLL0718 PROTEIN"/>
    <property type="match status" value="1"/>
</dbReference>
<keyword evidence="8" id="KW-1185">Reference proteome</keyword>
<feature type="transmembrane region" description="Helical" evidence="5">
    <location>
        <begin position="404"/>
        <end position="426"/>
    </location>
</feature>
<evidence type="ECO:0000313" key="8">
    <source>
        <dbReference type="Proteomes" id="UP000236732"/>
    </source>
</evidence>
<gene>
    <name evidence="7" type="ORF">SAMN05444920_114230</name>
</gene>
<dbReference type="GO" id="GO:0022857">
    <property type="term" value="F:transmembrane transporter activity"/>
    <property type="evidence" value="ECO:0007669"/>
    <property type="project" value="InterPro"/>
</dbReference>
<dbReference type="Proteomes" id="UP000236732">
    <property type="component" value="Unassembled WGS sequence"/>
</dbReference>
<feature type="transmembrane region" description="Helical" evidence="5">
    <location>
        <begin position="169"/>
        <end position="189"/>
    </location>
</feature>
<feature type="transmembrane region" description="Helical" evidence="5">
    <location>
        <begin position="309"/>
        <end position="328"/>
    </location>
</feature>
<dbReference type="OrthoDB" id="4484751at2"/>
<evidence type="ECO:0000256" key="4">
    <source>
        <dbReference type="ARBA" id="ARBA00023136"/>
    </source>
</evidence>
<keyword evidence="4 5" id="KW-0472">Membrane</keyword>
<feature type="domain" description="Major facilitator superfamily (MFS) profile" evidence="6">
    <location>
        <begin position="15"/>
        <end position="464"/>
    </location>
</feature>
<sequence>MSFASPSSLSSPRAVVGVLAGSGIGVALMQTLVIPLIPDLPRLLHTSPANASWVLTATLLAGAVATPVAGRLGDLYGKRRLLVISTIALVAGSLVCALSDSLAPVVAGRALQGVSVGVIPLGISIMRDELPPERLGSAMAVMSSSLGVGGALGLPVAAAIAQYADWHALFWASAGLGALMAVLILVIVPESPVRARARFDLLGALGLSAGLVCLLLPVAKGADWGWTSGATLGLFAAAALILPLWGWWELRVRAPLVDLRTTVRRQILLTNLASIVVGFSMYALSLIGPTVLQLPAATGYGLGLSMFEAGLWMAPGGLVMMAVSPLAARLSRVRSPKISLFTGSLVIAAGYLVALPLMGYAWGILIAGSVISAGIGLAFAAMPALIMGAVPVHETAAANGLNALMRSIGTSASSAVVGAVLAGLTIRLGPVPVPSADGLRTGLVIGAAAALAAALVTLGVPERVRQEGLPPAVVGLKDE</sequence>
<evidence type="ECO:0000259" key="6">
    <source>
        <dbReference type="PROSITE" id="PS50850"/>
    </source>
</evidence>
<organism evidence="7 8">
    <name type="scientific">Nonomuraea solani</name>
    <dbReference type="NCBI Taxonomy" id="1144553"/>
    <lineage>
        <taxon>Bacteria</taxon>
        <taxon>Bacillati</taxon>
        <taxon>Actinomycetota</taxon>
        <taxon>Actinomycetes</taxon>
        <taxon>Streptosporangiales</taxon>
        <taxon>Streptosporangiaceae</taxon>
        <taxon>Nonomuraea</taxon>
    </lineage>
</organism>
<proteinExistence type="predicted"/>
<dbReference type="PROSITE" id="PS50850">
    <property type="entry name" value="MFS"/>
    <property type="match status" value="1"/>
</dbReference>
<reference evidence="7 8" key="1">
    <citation type="submission" date="2016-10" db="EMBL/GenBank/DDBJ databases">
        <authorList>
            <person name="de Groot N.N."/>
        </authorList>
    </citation>
    <scope>NUCLEOTIDE SEQUENCE [LARGE SCALE GENOMIC DNA]</scope>
    <source>
        <strain evidence="7 8">CGMCC 4.7037</strain>
    </source>
</reference>
<accession>A0A1H6ETD9</accession>
<dbReference type="EMBL" id="FNVT01000014">
    <property type="protein sequence ID" value="SEG99954.1"/>
    <property type="molecule type" value="Genomic_DNA"/>
</dbReference>
<dbReference type="InterPro" id="IPR011701">
    <property type="entry name" value="MFS"/>
</dbReference>
<keyword evidence="3 5" id="KW-1133">Transmembrane helix</keyword>
<evidence type="ECO:0000256" key="2">
    <source>
        <dbReference type="ARBA" id="ARBA00022692"/>
    </source>
</evidence>
<feature type="transmembrane region" description="Helical" evidence="5">
    <location>
        <begin position="49"/>
        <end position="69"/>
    </location>
</feature>
<dbReference type="RefSeq" id="WP_103961115.1">
    <property type="nucleotide sequence ID" value="NZ_FNVT01000014.1"/>
</dbReference>
<feature type="transmembrane region" description="Helical" evidence="5">
    <location>
        <begin position="81"/>
        <end position="100"/>
    </location>
</feature>
<feature type="transmembrane region" description="Helical" evidence="5">
    <location>
        <begin position="438"/>
        <end position="460"/>
    </location>
</feature>
<dbReference type="Gene3D" id="1.20.1720.10">
    <property type="entry name" value="Multidrug resistance protein D"/>
    <property type="match status" value="1"/>
</dbReference>